<evidence type="ECO:0000259" key="3">
    <source>
        <dbReference type="Pfam" id="PF00930"/>
    </source>
</evidence>
<dbReference type="PANTHER" id="PTHR11731">
    <property type="entry name" value="PROTEASE FAMILY S9B,C DIPEPTIDYL-PEPTIDASE IV-RELATED"/>
    <property type="match status" value="1"/>
</dbReference>
<dbReference type="GO" id="GO:0006508">
    <property type="term" value="P:proteolysis"/>
    <property type="evidence" value="ECO:0007669"/>
    <property type="project" value="InterPro"/>
</dbReference>
<keyword evidence="4" id="KW-0378">Hydrolase</keyword>
<evidence type="ECO:0000256" key="1">
    <source>
        <dbReference type="ARBA" id="ARBA00023180"/>
    </source>
</evidence>
<dbReference type="Gene3D" id="3.40.50.1820">
    <property type="entry name" value="alpha/beta hydrolase"/>
    <property type="match status" value="1"/>
</dbReference>
<dbReference type="Pfam" id="PF00326">
    <property type="entry name" value="Peptidase_S9"/>
    <property type="match status" value="1"/>
</dbReference>
<reference evidence="4 5" key="1">
    <citation type="submission" date="2018-06" db="EMBL/GenBank/DDBJ databases">
        <authorList>
            <consortium name="Pathogen Informatics"/>
            <person name="Doyle S."/>
        </authorList>
    </citation>
    <scope>NUCLEOTIDE SEQUENCE [LARGE SCALE GENOMIC DNA]</scope>
    <source>
        <strain evidence="4 5">NCTC11546</strain>
    </source>
</reference>
<dbReference type="InterPro" id="IPR001375">
    <property type="entry name" value="Peptidase_S9_cat"/>
</dbReference>
<dbReference type="SUPFAM" id="SSF82171">
    <property type="entry name" value="DPP6 N-terminal domain-like"/>
    <property type="match status" value="1"/>
</dbReference>
<dbReference type="InterPro" id="IPR050278">
    <property type="entry name" value="Serine_Prot_S9B/DPPIV"/>
</dbReference>
<dbReference type="EC" id="3.4.14.12" evidence="4"/>
<dbReference type="Gene3D" id="2.140.10.30">
    <property type="entry name" value="Dipeptidylpeptidase IV, N-terminal domain"/>
    <property type="match status" value="1"/>
</dbReference>
<dbReference type="InterPro" id="IPR029058">
    <property type="entry name" value="AB_hydrolase_fold"/>
</dbReference>
<dbReference type="Pfam" id="PF00930">
    <property type="entry name" value="DPPIV_N"/>
    <property type="match status" value="1"/>
</dbReference>
<organism evidence="4 5">
    <name type="scientific">Capnocytophaga ochracea</name>
    <dbReference type="NCBI Taxonomy" id="1018"/>
    <lineage>
        <taxon>Bacteria</taxon>
        <taxon>Pseudomonadati</taxon>
        <taxon>Bacteroidota</taxon>
        <taxon>Flavobacteriia</taxon>
        <taxon>Flavobacteriales</taxon>
        <taxon>Flavobacteriaceae</taxon>
        <taxon>Capnocytophaga</taxon>
    </lineage>
</organism>
<dbReference type="GO" id="GO:0008236">
    <property type="term" value="F:serine-type peptidase activity"/>
    <property type="evidence" value="ECO:0007669"/>
    <property type="project" value="InterPro"/>
</dbReference>
<dbReference type="PANTHER" id="PTHR11731:SF193">
    <property type="entry name" value="DIPEPTIDYL PEPTIDASE 9"/>
    <property type="match status" value="1"/>
</dbReference>
<feature type="domain" description="Dipeptidylpeptidase IV N-terminal" evidence="3">
    <location>
        <begin position="113"/>
        <end position="451"/>
    </location>
</feature>
<accession>A0A2X2RGI8</accession>
<dbReference type="SUPFAM" id="SSF53474">
    <property type="entry name" value="alpha/beta-Hydrolases"/>
    <property type="match status" value="1"/>
</dbReference>
<protein>
    <submittedName>
        <fullName evidence="4">Prolyl tripeptidyl peptidase</fullName>
        <ecNumber evidence="4">3.4.14.12</ecNumber>
    </submittedName>
</protein>
<proteinExistence type="predicted"/>
<dbReference type="EMBL" id="UARG01000017">
    <property type="protein sequence ID" value="SQA78344.1"/>
    <property type="molecule type" value="Genomic_DNA"/>
</dbReference>
<keyword evidence="1" id="KW-0325">Glycoprotein</keyword>
<evidence type="ECO:0000313" key="5">
    <source>
        <dbReference type="Proteomes" id="UP000249891"/>
    </source>
</evidence>
<dbReference type="AlphaFoldDB" id="A0A2X2RGI8"/>
<gene>
    <name evidence="4" type="primary">ptpA_2</name>
    <name evidence="4" type="ORF">NCTC11546_01574</name>
</gene>
<dbReference type="Proteomes" id="UP000249891">
    <property type="component" value="Unassembled WGS sequence"/>
</dbReference>
<dbReference type="RefSeq" id="WP_128091535.1">
    <property type="nucleotide sequence ID" value="NZ_UARG01000017.1"/>
</dbReference>
<evidence type="ECO:0000313" key="4">
    <source>
        <dbReference type="EMBL" id="SQA78344.1"/>
    </source>
</evidence>
<dbReference type="GO" id="GO:0008239">
    <property type="term" value="F:dipeptidyl-peptidase activity"/>
    <property type="evidence" value="ECO:0007669"/>
    <property type="project" value="TreeGrafter"/>
</dbReference>
<evidence type="ECO:0000259" key="2">
    <source>
        <dbReference type="Pfam" id="PF00326"/>
    </source>
</evidence>
<feature type="domain" description="Peptidase S9 prolyl oligopeptidase catalytic" evidence="2">
    <location>
        <begin position="541"/>
        <end position="736"/>
    </location>
</feature>
<dbReference type="InterPro" id="IPR002469">
    <property type="entry name" value="Peptidase_S9B_N"/>
</dbReference>
<dbReference type="FunFam" id="3.40.50.1820:FF:000003">
    <property type="entry name" value="Dipeptidyl peptidase 4"/>
    <property type="match status" value="1"/>
</dbReference>
<sequence>MANYELQKVAVFRRNRVHQYLHTQLLLALFLSFYLLSAQSISLENIWTQHAFYPERMYNLKALKKTPQYTVLEYNRDKHIQEINLYDFATLSKVQTLFETNERVNRIESYEFSPDEKKLLIATRKEDIYRHSFIADYFLYDLATGDLKKVSNKRIQVPTFSPNGKQLAFVYENNLYLYDLTTGVETQITTDGQKNAIINGTADWVYEEEFGIVRLFAWNADGTQLAFIRSDERKVPEFSMDIYGYDLYPTPYTFKYPKAGEANSAVSLHIYTVADKSVAEIPLKAYYIPRLQWTNDPHKLTVQTLNRHQNDWQLLQVDSQTKATTSLVKETSATYVSINKDILFLPDNSFIYQSEKDGNNHFYYCNAKGKLVRQLTRGNWEVTDCYGYDPKTQQLFYQSTQTGSTRRGLYAVTLKGKAPRALSTEAGTNKGTFSGDYTMYIHAFANATTPPRYTLNDTKSGKQLKEIVTNAEYAQRLKAYNLPEKEFMELKTTKGTFNAYMLKPKDFDPKKQYPLLMYQYSGPGSQEVADQWWDMNDFWHAMLTQKGYIVLCVDGRGTGYKGADFKKCTYQQLGKYEVEDQADVAQLVGAYPYIDKSRIGIWGWSFGGFMSSNCLFQKGDIFKMAIAVAPVTNWRFYDTIYTERFMRTPQENAKGYDENSPLFHAAKLKGKYLLIHGSADDNVHVQNAMVLINTLVSLQKDFDWLIYPDKNHGIYDNTGSTRYQLYTKMTNFIIENL</sequence>
<name>A0A2X2RGI8_CAPOC</name>